<dbReference type="EMBL" id="BTRK01000006">
    <property type="protein sequence ID" value="GMR62198.1"/>
    <property type="molecule type" value="Genomic_DNA"/>
</dbReference>
<gene>
    <name evidence="1" type="ORF">PMAYCL1PPCAC_32393</name>
</gene>
<sequence>GTMCDAKPEVIEKFKAGRATLKFRDLLLSEKEDLAKFQAACYETKSGLSDEVLKELEGHKREIAAILGLPMGPVGSPLSG</sequence>
<organism evidence="1 2">
    <name type="scientific">Pristionchus mayeri</name>
    <dbReference type="NCBI Taxonomy" id="1317129"/>
    <lineage>
        <taxon>Eukaryota</taxon>
        <taxon>Metazoa</taxon>
        <taxon>Ecdysozoa</taxon>
        <taxon>Nematoda</taxon>
        <taxon>Chromadorea</taxon>
        <taxon>Rhabditida</taxon>
        <taxon>Rhabditina</taxon>
        <taxon>Diplogasteromorpha</taxon>
        <taxon>Diplogasteroidea</taxon>
        <taxon>Neodiplogasteridae</taxon>
        <taxon>Pristionchus</taxon>
    </lineage>
</organism>
<dbReference type="AlphaFoldDB" id="A0AAN5DFD9"/>
<keyword evidence="2" id="KW-1185">Reference proteome</keyword>
<accession>A0AAN5DFD9</accession>
<reference evidence="2" key="1">
    <citation type="submission" date="2022-10" db="EMBL/GenBank/DDBJ databases">
        <title>Genome assembly of Pristionchus species.</title>
        <authorList>
            <person name="Yoshida K."/>
            <person name="Sommer R.J."/>
        </authorList>
    </citation>
    <scope>NUCLEOTIDE SEQUENCE [LARGE SCALE GENOMIC DNA]</scope>
    <source>
        <strain evidence="2">RS5460</strain>
    </source>
</reference>
<comment type="caution">
    <text evidence="1">The sequence shown here is derived from an EMBL/GenBank/DDBJ whole genome shotgun (WGS) entry which is preliminary data.</text>
</comment>
<protein>
    <submittedName>
        <fullName evidence="1">Uncharacterized protein</fullName>
    </submittedName>
</protein>
<evidence type="ECO:0000313" key="2">
    <source>
        <dbReference type="Proteomes" id="UP001328107"/>
    </source>
</evidence>
<dbReference type="Proteomes" id="UP001328107">
    <property type="component" value="Unassembled WGS sequence"/>
</dbReference>
<feature type="non-terminal residue" evidence="1">
    <location>
        <position position="1"/>
    </location>
</feature>
<proteinExistence type="predicted"/>
<name>A0AAN5DFD9_9BILA</name>
<evidence type="ECO:0000313" key="1">
    <source>
        <dbReference type="EMBL" id="GMR62198.1"/>
    </source>
</evidence>